<accession>A0A927B6E2</accession>
<dbReference type="InterPro" id="IPR006016">
    <property type="entry name" value="UspA"/>
</dbReference>
<protein>
    <submittedName>
        <fullName evidence="3">Universal stress protein</fullName>
    </submittedName>
</protein>
<dbReference type="RefSeq" id="WP_191042157.1">
    <property type="nucleotide sequence ID" value="NZ_JACXAA010000013.1"/>
</dbReference>
<evidence type="ECO:0000313" key="3">
    <source>
        <dbReference type="EMBL" id="MBD2756530.1"/>
    </source>
</evidence>
<keyword evidence="4" id="KW-1185">Reference proteome</keyword>
<proteinExistence type="predicted"/>
<feature type="region of interest" description="Disordered" evidence="1">
    <location>
        <begin position="271"/>
        <end position="290"/>
    </location>
</feature>
<comment type="caution">
    <text evidence="3">The sequence shown here is derived from an EMBL/GenBank/DDBJ whole genome shotgun (WGS) entry which is preliminary data.</text>
</comment>
<reference evidence="3" key="1">
    <citation type="submission" date="2020-09" db="EMBL/GenBank/DDBJ databases">
        <authorList>
            <person name="Kim M.K."/>
        </authorList>
    </citation>
    <scope>NUCLEOTIDE SEQUENCE</scope>
    <source>
        <strain evidence="3">BT704</strain>
    </source>
</reference>
<organism evidence="3 4">
    <name type="scientific">Spirosoma validum</name>
    <dbReference type="NCBI Taxonomy" id="2771355"/>
    <lineage>
        <taxon>Bacteria</taxon>
        <taxon>Pseudomonadati</taxon>
        <taxon>Bacteroidota</taxon>
        <taxon>Cytophagia</taxon>
        <taxon>Cytophagales</taxon>
        <taxon>Cytophagaceae</taxon>
        <taxon>Spirosoma</taxon>
    </lineage>
</organism>
<evidence type="ECO:0000256" key="1">
    <source>
        <dbReference type="SAM" id="MobiDB-lite"/>
    </source>
</evidence>
<name>A0A927B6E2_9BACT</name>
<dbReference type="Gene3D" id="3.40.50.12370">
    <property type="match status" value="1"/>
</dbReference>
<sequence>MKKILLLTDLSEASRHALAYARSFFRDTVADFHLLCVHPIASRSHHNPLFAFKTPPSVQSEELTKVVDQLRREATNDWHTFCSLACPGQLIDVVEQLLAAEPYDFVVIGPQPEETTTLFGNSAIALVHELKANILVVPHQTAVEHPVHQVVLAADFSLLKNAKLLSPLKELVTLKGATLTLLTIDTPNKTAIDSERETHIRQFLMPFEPATDRIRADFARQGINAYLASHQVDLLVTIPKYNDRTQTLTSSRVTRLQAFSPAVPLLTLYDDNSNDQPRPVNELSTATIDL</sequence>
<dbReference type="SUPFAM" id="SSF52402">
    <property type="entry name" value="Adenine nucleotide alpha hydrolases-like"/>
    <property type="match status" value="1"/>
</dbReference>
<dbReference type="Pfam" id="PF00582">
    <property type="entry name" value="Usp"/>
    <property type="match status" value="1"/>
</dbReference>
<dbReference type="CDD" id="cd00293">
    <property type="entry name" value="USP-like"/>
    <property type="match status" value="1"/>
</dbReference>
<feature type="domain" description="UspA" evidence="2">
    <location>
        <begin position="1"/>
        <end position="138"/>
    </location>
</feature>
<gene>
    <name evidence="3" type="ORF">IC230_26815</name>
</gene>
<dbReference type="Proteomes" id="UP000653797">
    <property type="component" value="Unassembled WGS sequence"/>
</dbReference>
<dbReference type="EMBL" id="JACXAA010000013">
    <property type="protein sequence ID" value="MBD2756530.1"/>
    <property type="molecule type" value="Genomic_DNA"/>
</dbReference>
<dbReference type="AlphaFoldDB" id="A0A927B6E2"/>
<evidence type="ECO:0000313" key="4">
    <source>
        <dbReference type="Proteomes" id="UP000653797"/>
    </source>
</evidence>
<evidence type="ECO:0000259" key="2">
    <source>
        <dbReference type="Pfam" id="PF00582"/>
    </source>
</evidence>